<evidence type="ECO:0000256" key="1">
    <source>
        <dbReference type="SAM" id="Phobius"/>
    </source>
</evidence>
<evidence type="ECO:0000313" key="2">
    <source>
        <dbReference type="Ensembl" id="ENSACDP00005025483.1"/>
    </source>
</evidence>
<keyword evidence="1" id="KW-0812">Transmembrane</keyword>
<keyword evidence="1" id="KW-0472">Membrane</keyword>
<dbReference type="Proteomes" id="UP000694521">
    <property type="component" value="Unplaced"/>
</dbReference>
<reference evidence="2" key="1">
    <citation type="submission" date="2025-08" db="UniProtKB">
        <authorList>
            <consortium name="Ensembl"/>
        </authorList>
    </citation>
    <scope>IDENTIFICATION</scope>
</reference>
<accession>A0A8B9IQT1</accession>
<feature type="transmembrane region" description="Helical" evidence="1">
    <location>
        <begin position="32"/>
        <end position="51"/>
    </location>
</feature>
<evidence type="ECO:0000313" key="3">
    <source>
        <dbReference type="Proteomes" id="UP000694521"/>
    </source>
</evidence>
<reference evidence="2" key="2">
    <citation type="submission" date="2025-09" db="UniProtKB">
        <authorList>
            <consortium name="Ensembl"/>
        </authorList>
    </citation>
    <scope>IDENTIFICATION</scope>
</reference>
<dbReference type="AlphaFoldDB" id="A0A8B9IQT1"/>
<sequence>MTEINLRLYISIFPRSSTEASVTVEDFMQTTILMRTFYFSYLFWGVYMKIFTAEMHQNRGR</sequence>
<name>A0A8B9IQT1_ANSCY</name>
<organism evidence="2 3">
    <name type="scientific">Anser cygnoides</name>
    <name type="common">Swan goose</name>
    <dbReference type="NCBI Taxonomy" id="8845"/>
    <lineage>
        <taxon>Eukaryota</taxon>
        <taxon>Metazoa</taxon>
        <taxon>Chordata</taxon>
        <taxon>Craniata</taxon>
        <taxon>Vertebrata</taxon>
        <taxon>Euteleostomi</taxon>
        <taxon>Archelosauria</taxon>
        <taxon>Archosauria</taxon>
        <taxon>Dinosauria</taxon>
        <taxon>Saurischia</taxon>
        <taxon>Theropoda</taxon>
        <taxon>Coelurosauria</taxon>
        <taxon>Aves</taxon>
        <taxon>Neognathae</taxon>
        <taxon>Galloanserae</taxon>
        <taxon>Anseriformes</taxon>
        <taxon>Anatidae</taxon>
        <taxon>Anserinae</taxon>
        <taxon>Anser</taxon>
    </lineage>
</organism>
<protein>
    <submittedName>
        <fullName evidence="2">Uncharacterized protein</fullName>
    </submittedName>
</protein>
<proteinExistence type="predicted"/>
<dbReference type="Ensembl" id="ENSACDT00005030391.1">
    <property type="protein sequence ID" value="ENSACDP00005025483.1"/>
    <property type="gene ID" value="ENSACDG00005018431.1"/>
</dbReference>
<keyword evidence="1" id="KW-1133">Transmembrane helix</keyword>
<keyword evidence="3" id="KW-1185">Reference proteome</keyword>